<gene>
    <name evidence="1" type="ORF">S12H4_15935</name>
</gene>
<name>X1S753_9ZZZZ</name>
<dbReference type="AlphaFoldDB" id="X1S753"/>
<sequence>MVGNKGNYVFQSDFAETNVVSPDIEISVVTTLKDFKDFFRVSSIVYQDDDYWVAPFWVEFKFFFIRNNPFWTHGECKLFIAKKNNKIVGRIAAIIDYKFCETIGRKIGYFGFFECIEDYQCAEALFKSAQNWLGLKQMTVMRGPINGRVDIGCGFLHTGFESRQSFFYSYSPPYYLSFAEQFNMKKS</sequence>
<dbReference type="SUPFAM" id="SSF55729">
    <property type="entry name" value="Acyl-CoA N-acyltransferases (Nat)"/>
    <property type="match status" value="1"/>
</dbReference>
<comment type="caution">
    <text evidence="1">The sequence shown here is derived from an EMBL/GenBank/DDBJ whole genome shotgun (WGS) entry which is preliminary data.</text>
</comment>
<proteinExistence type="predicted"/>
<accession>X1S753</accession>
<dbReference type="PANTHER" id="PTHR41368:SF1">
    <property type="entry name" value="PROTEIN YGHO"/>
    <property type="match status" value="1"/>
</dbReference>
<dbReference type="InterPro" id="IPR016181">
    <property type="entry name" value="Acyl_CoA_acyltransferase"/>
</dbReference>
<dbReference type="InterPro" id="IPR039968">
    <property type="entry name" value="BcerS-like"/>
</dbReference>
<reference evidence="1" key="1">
    <citation type="journal article" date="2014" name="Front. Microbiol.">
        <title>High frequency of phylogenetically diverse reductive dehalogenase-homologous genes in deep subseafloor sedimentary metagenomes.</title>
        <authorList>
            <person name="Kawai M."/>
            <person name="Futagami T."/>
            <person name="Toyoda A."/>
            <person name="Takaki Y."/>
            <person name="Nishi S."/>
            <person name="Hori S."/>
            <person name="Arai W."/>
            <person name="Tsubouchi T."/>
            <person name="Morono Y."/>
            <person name="Uchiyama I."/>
            <person name="Ito T."/>
            <person name="Fujiyama A."/>
            <person name="Inagaki F."/>
            <person name="Takami H."/>
        </authorList>
    </citation>
    <scope>NUCLEOTIDE SEQUENCE</scope>
    <source>
        <strain evidence="1">Expedition CK06-06</strain>
    </source>
</reference>
<organism evidence="1">
    <name type="scientific">marine sediment metagenome</name>
    <dbReference type="NCBI Taxonomy" id="412755"/>
    <lineage>
        <taxon>unclassified sequences</taxon>
        <taxon>metagenomes</taxon>
        <taxon>ecological metagenomes</taxon>
    </lineage>
</organism>
<dbReference type="EMBL" id="BARW01007687">
    <property type="protein sequence ID" value="GAI74936.1"/>
    <property type="molecule type" value="Genomic_DNA"/>
</dbReference>
<dbReference type="Gene3D" id="3.40.630.30">
    <property type="match status" value="1"/>
</dbReference>
<dbReference type="PANTHER" id="PTHR41368">
    <property type="entry name" value="PROTEIN YGHO"/>
    <property type="match status" value="1"/>
</dbReference>
<feature type="non-terminal residue" evidence="1">
    <location>
        <position position="187"/>
    </location>
</feature>
<evidence type="ECO:0008006" key="2">
    <source>
        <dbReference type="Google" id="ProtNLM"/>
    </source>
</evidence>
<protein>
    <recommendedName>
        <fullName evidence="2">N-acetyltransferase domain-containing protein</fullName>
    </recommendedName>
</protein>
<evidence type="ECO:0000313" key="1">
    <source>
        <dbReference type="EMBL" id="GAI74936.1"/>
    </source>
</evidence>